<dbReference type="AlphaFoldDB" id="A0A1M7MTA8"/>
<accession>A0A1M7MTA8</accession>
<dbReference type="OrthoDB" id="851990at2"/>
<protein>
    <submittedName>
        <fullName evidence="2">Lipid-binding putative hydrolase</fullName>
    </submittedName>
</protein>
<feature type="chain" id="PRO_5009928250" evidence="1">
    <location>
        <begin position="21"/>
        <end position="169"/>
    </location>
</feature>
<dbReference type="Pfam" id="PF12888">
    <property type="entry name" value="Lipid_bd"/>
    <property type="match status" value="1"/>
</dbReference>
<evidence type="ECO:0000313" key="2">
    <source>
        <dbReference type="EMBL" id="SHM93777.1"/>
    </source>
</evidence>
<dbReference type="RefSeq" id="WP_073047284.1">
    <property type="nucleotide sequence ID" value="NZ_FRCJ01000008.1"/>
</dbReference>
<feature type="signal peptide" evidence="1">
    <location>
        <begin position="1"/>
        <end position="20"/>
    </location>
</feature>
<sequence length="169" mass="18824">MKKYISLFLFATVFAFGFTACDVETNIEPGGTNVEKMAGKWEVTVDAVDDAGNVLYEDPYGMGTVIMYTYNTAANTNTEMWLDDDGEFWAFKMKVDVNYANRTFDCATKDYDAEGTGQGTVTNGKVLEGAATNLHGMPNDSIVFDIVFSDDDNNLKYRISGQRYTGFYE</sequence>
<keyword evidence="1" id="KW-0732">Signal</keyword>
<dbReference type="EMBL" id="FRCJ01000008">
    <property type="protein sequence ID" value="SHM93777.1"/>
    <property type="molecule type" value="Genomic_DNA"/>
</dbReference>
<dbReference type="GO" id="GO:0016787">
    <property type="term" value="F:hydrolase activity"/>
    <property type="evidence" value="ECO:0007669"/>
    <property type="project" value="UniProtKB-KW"/>
</dbReference>
<proteinExistence type="predicted"/>
<evidence type="ECO:0000256" key="1">
    <source>
        <dbReference type="SAM" id="SignalP"/>
    </source>
</evidence>
<reference evidence="2 3" key="1">
    <citation type="submission" date="2016-11" db="EMBL/GenBank/DDBJ databases">
        <authorList>
            <person name="Jaros S."/>
            <person name="Januszkiewicz K."/>
            <person name="Wedrychowicz H."/>
        </authorList>
    </citation>
    <scope>NUCLEOTIDE SEQUENCE [LARGE SCALE GENOMIC DNA]</scope>
    <source>
        <strain evidence="2 3">BPI-34</strain>
    </source>
</reference>
<dbReference type="PROSITE" id="PS51257">
    <property type="entry name" value="PROKAR_LIPOPROTEIN"/>
    <property type="match status" value="1"/>
</dbReference>
<dbReference type="Gene3D" id="2.40.128.220">
    <property type="match status" value="1"/>
</dbReference>
<organism evidence="2 3">
    <name type="scientific">Xylanibacter ruminicola</name>
    <name type="common">Prevotella ruminicola</name>
    <dbReference type="NCBI Taxonomy" id="839"/>
    <lineage>
        <taxon>Bacteria</taxon>
        <taxon>Pseudomonadati</taxon>
        <taxon>Bacteroidota</taxon>
        <taxon>Bacteroidia</taxon>
        <taxon>Bacteroidales</taxon>
        <taxon>Prevotellaceae</taxon>
        <taxon>Xylanibacter</taxon>
    </lineage>
</organism>
<name>A0A1M7MTA8_XYLRU</name>
<keyword evidence="2" id="KW-0378">Hydrolase</keyword>
<dbReference type="Proteomes" id="UP000184280">
    <property type="component" value="Unassembled WGS sequence"/>
</dbReference>
<gene>
    <name evidence="2" type="ORF">SAMN04488494_2959</name>
</gene>
<evidence type="ECO:0000313" key="3">
    <source>
        <dbReference type="Proteomes" id="UP000184280"/>
    </source>
</evidence>
<dbReference type="InterPro" id="IPR024404">
    <property type="entry name" value="Lipid-bd_put"/>
</dbReference>
<dbReference type="InterPro" id="IPR038668">
    <property type="entry name" value="Lipid-bd_sf"/>
</dbReference>